<keyword evidence="4" id="KW-1185">Reference proteome</keyword>
<name>A0AAE3NVZ1_9RHOB</name>
<dbReference type="InterPro" id="IPR010982">
    <property type="entry name" value="Lambda_DNA-bd_dom_sf"/>
</dbReference>
<dbReference type="Proteomes" id="UP001220964">
    <property type="component" value="Unassembled WGS sequence"/>
</dbReference>
<evidence type="ECO:0000256" key="1">
    <source>
        <dbReference type="ARBA" id="ARBA00007227"/>
    </source>
</evidence>
<dbReference type="CDD" id="cd00093">
    <property type="entry name" value="HTH_XRE"/>
    <property type="match status" value="1"/>
</dbReference>
<accession>A0AAE3NVZ1</accession>
<evidence type="ECO:0000313" key="3">
    <source>
        <dbReference type="EMBL" id="MDF0602684.1"/>
    </source>
</evidence>
<evidence type="ECO:0000313" key="4">
    <source>
        <dbReference type="Proteomes" id="UP001220964"/>
    </source>
</evidence>
<dbReference type="Pfam" id="PF01381">
    <property type="entry name" value="HTH_3"/>
    <property type="match status" value="1"/>
</dbReference>
<sequence length="435" mass="49509">MAGRGRGCGGVSKPQSYRQSCINKRSTRLIGSASDDYIGEGTQTDIGSLATAYINNEVLRWAFQRAGQSPESVAEKLATTEARVNEWISGEQRPSFKQAQRIAKILQIPFGFLYLPEPPKEQIPVVEFRKLPDSSRKMSRDIFDLLSDIEFKRDWYRDFRIEEGFDELDFISRYNADQPATLIASDIRSELGRASNSLFVTRKNFERFLDEFIRAAEKIGIWVMRSGVVGNNTHRTIPIESLRGFAIADKIVPLIFLNGRDAKSAQIFTFAHELAHLWIGESSIDTGDLSDIISTGDQKIEKKCNAIAAEILVPSNEFVHQWKHRIELNDQVDEIADRFSVSRIVIARRALEQNFIGDQDYREFYLQEQKRWSEMDTSRIGGGSYYRTIPSRNGRTFTNAVAREAAVGRIMFREAGQLLGIQPSKVRELYERNSA</sequence>
<dbReference type="RefSeq" id="WP_275568810.1">
    <property type="nucleotide sequence ID" value="NZ_JARGYC010000057.1"/>
</dbReference>
<dbReference type="PANTHER" id="PTHR43236">
    <property type="entry name" value="ANTITOXIN HIGA1"/>
    <property type="match status" value="1"/>
</dbReference>
<dbReference type="SUPFAM" id="SSF47413">
    <property type="entry name" value="lambda repressor-like DNA-binding domains"/>
    <property type="match status" value="1"/>
</dbReference>
<dbReference type="PROSITE" id="PS50943">
    <property type="entry name" value="HTH_CROC1"/>
    <property type="match status" value="1"/>
</dbReference>
<dbReference type="AlphaFoldDB" id="A0AAE3NVZ1"/>
<dbReference type="PANTHER" id="PTHR43236:SF2">
    <property type="entry name" value="BLL0069 PROTEIN"/>
    <property type="match status" value="1"/>
</dbReference>
<dbReference type="InterPro" id="IPR010359">
    <property type="entry name" value="IrrE_HExxH"/>
</dbReference>
<protein>
    <submittedName>
        <fullName evidence="3">XRE family transcriptional regulator</fullName>
    </submittedName>
</protein>
<evidence type="ECO:0000259" key="2">
    <source>
        <dbReference type="PROSITE" id="PS50943"/>
    </source>
</evidence>
<dbReference type="GO" id="GO:0003677">
    <property type="term" value="F:DNA binding"/>
    <property type="evidence" value="ECO:0007669"/>
    <property type="project" value="InterPro"/>
</dbReference>
<dbReference type="Gene3D" id="1.10.10.2910">
    <property type="match status" value="1"/>
</dbReference>
<reference evidence="3" key="1">
    <citation type="submission" date="2023-03" db="EMBL/GenBank/DDBJ databases">
        <title>Multiphase analysis and comparison of six strains from genera Psychromarinibacter, Lutimaribacter, and Maritimibacter, including a novel species: Psychromarinibacter sediminicola sp. nov.</title>
        <authorList>
            <person name="Wang Y.-H."/>
            <person name="Ye M.-Q."/>
            <person name="Du Z.-J."/>
        </authorList>
    </citation>
    <scope>NUCLEOTIDE SEQUENCE</scope>
    <source>
        <strain evidence="3">C21-152</strain>
    </source>
</reference>
<dbReference type="SMART" id="SM00530">
    <property type="entry name" value="HTH_XRE"/>
    <property type="match status" value="1"/>
</dbReference>
<comment type="caution">
    <text evidence="3">The sequence shown here is derived from an EMBL/GenBank/DDBJ whole genome shotgun (WGS) entry which is preliminary data.</text>
</comment>
<gene>
    <name evidence="3" type="ORF">P1J78_18245</name>
</gene>
<dbReference type="Pfam" id="PF06114">
    <property type="entry name" value="Peptidase_M78"/>
    <property type="match status" value="1"/>
</dbReference>
<proteinExistence type="inferred from homology"/>
<dbReference type="EMBL" id="JARGYC010000057">
    <property type="protein sequence ID" value="MDF0602684.1"/>
    <property type="molecule type" value="Genomic_DNA"/>
</dbReference>
<feature type="domain" description="HTH cro/C1-type" evidence="2">
    <location>
        <begin position="71"/>
        <end position="113"/>
    </location>
</feature>
<dbReference type="InterPro" id="IPR052345">
    <property type="entry name" value="Rad_response_metalloprotease"/>
</dbReference>
<comment type="similarity">
    <text evidence="1">Belongs to the short-chain fatty acyl-CoA assimilation regulator (ScfR) family.</text>
</comment>
<dbReference type="Gene3D" id="1.10.260.40">
    <property type="entry name" value="lambda repressor-like DNA-binding domains"/>
    <property type="match status" value="1"/>
</dbReference>
<dbReference type="InterPro" id="IPR001387">
    <property type="entry name" value="Cro/C1-type_HTH"/>
</dbReference>
<organism evidence="3 4">
    <name type="scientific">Psychromarinibacter sediminicola</name>
    <dbReference type="NCBI Taxonomy" id="3033385"/>
    <lineage>
        <taxon>Bacteria</taxon>
        <taxon>Pseudomonadati</taxon>
        <taxon>Pseudomonadota</taxon>
        <taxon>Alphaproteobacteria</taxon>
        <taxon>Rhodobacterales</taxon>
        <taxon>Paracoccaceae</taxon>
        <taxon>Psychromarinibacter</taxon>
    </lineage>
</organism>